<dbReference type="EMBL" id="CP140152">
    <property type="protein sequence ID" value="WQH03080.1"/>
    <property type="molecule type" value="Genomic_DNA"/>
</dbReference>
<reference evidence="1 2" key="1">
    <citation type="submission" date="2023-11" db="EMBL/GenBank/DDBJ databases">
        <title>MicrobeMod: A computational toolkit for identifying prokaryotic methylation and restriction-modification with nanopore sequencing.</title>
        <authorList>
            <person name="Crits-Christoph A."/>
            <person name="Kang S.C."/>
            <person name="Lee H."/>
            <person name="Ostrov N."/>
        </authorList>
    </citation>
    <scope>NUCLEOTIDE SEQUENCE [LARGE SCALE GENOMIC DNA]</scope>
    <source>
        <strain evidence="1 2">ATCC 25935</strain>
    </source>
</reference>
<accession>A0ABZ0XVA7</accession>
<name>A0ABZ0XVA7_9BURK</name>
<gene>
    <name evidence="1" type="ORF">SR858_18695</name>
</gene>
<organism evidence="1 2">
    <name type="scientific">Duganella zoogloeoides</name>
    <dbReference type="NCBI Taxonomy" id="75659"/>
    <lineage>
        <taxon>Bacteria</taxon>
        <taxon>Pseudomonadati</taxon>
        <taxon>Pseudomonadota</taxon>
        <taxon>Betaproteobacteria</taxon>
        <taxon>Burkholderiales</taxon>
        <taxon>Oxalobacteraceae</taxon>
        <taxon>Telluria group</taxon>
        <taxon>Duganella</taxon>
    </lineage>
</organism>
<evidence type="ECO:0000313" key="1">
    <source>
        <dbReference type="EMBL" id="WQH03080.1"/>
    </source>
</evidence>
<keyword evidence="2" id="KW-1185">Reference proteome</keyword>
<proteinExistence type="predicted"/>
<dbReference type="RefSeq" id="WP_019920515.1">
    <property type="nucleotide sequence ID" value="NZ_CP140152.1"/>
</dbReference>
<protein>
    <submittedName>
        <fullName evidence="1">Uncharacterized protein</fullName>
    </submittedName>
</protein>
<sequence>MRNRVQVAPDFYAKVAPLLLPGTTLLVTAEPLSQGAAGTPLTVLNGRD</sequence>
<evidence type="ECO:0000313" key="2">
    <source>
        <dbReference type="Proteomes" id="UP001326110"/>
    </source>
</evidence>
<dbReference type="Proteomes" id="UP001326110">
    <property type="component" value="Chromosome"/>
</dbReference>